<name>A0A9P8N4Y1_9HYPO</name>
<keyword evidence="3" id="KW-1185">Reference proteome</keyword>
<evidence type="ECO:0000256" key="1">
    <source>
        <dbReference type="SAM" id="MobiDB-lite"/>
    </source>
</evidence>
<gene>
    <name evidence="2" type="ORF">HRG_00335</name>
</gene>
<evidence type="ECO:0000313" key="2">
    <source>
        <dbReference type="EMBL" id="KAH0967693.1"/>
    </source>
</evidence>
<sequence length="189" mass="21806">MARGRIPPPPAQAQWISEDDYNQPPPPYSEFEEDDQPGAGLDSLGLINGDYNIDCPFVTSQWNCYGSDFEMTLTLAGSALWGSFDLGIIEGVLFIDERPWQSSDDYYEFKWRGRESDGPIMYGDHHQGWIKFLGGGRIEGWFDYRGLRFEGERLPGQGTRSSRDARSLRMQWDGYSEEEYDRANRARWH</sequence>
<dbReference type="AlphaFoldDB" id="A0A9P8N4Y1"/>
<dbReference type="Proteomes" id="UP000824596">
    <property type="component" value="Unassembled WGS sequence"/>
</dbReference>
<accession>A0A9P8N4Y1</accession>
<reference evidence="2" key="1">
    <citation type="submission" date="2021-09" db="EMBL/GenBank/DDBJ databases">
        <title>A high-quality genome of the endoparasitic fungus Hirsutella rhossiliensis with a comparison of Hirsutella genomes reveals transposable elements contributing to genome size variation.</title>
        <authorList>
            <person name="Lin R."/>
            <person name="Jiao Y."/>
            <person name="Sun X."/>
            <person name="Ling J."/>
            <person name="Xie B."/>
            <person name="Cheng X."/>
        </authorList>
    </citation>
    <scope>NUCLEOTIDE SEQUENCE</scope>
    <source>
        <strain evidence="2">HR02</strain>
    </source>
</reference>
<proteinExistence type="predicted"/>
<dbReference type="GeneID" id="68349464"/>
<dbReference type="OrthoDB" id="4121058at2759"/>
<dbReference type="RefSeq" id="XP_044725206.1">
    <property type="nucleotide sequence ID" value="XM_044858806.1"/>
</dbReference>
<feature type="region of interest" description="Disordered" evidence="1">
    <location>
        <begin position="1"/>
        <end position="35"/>
    </location>
</feature>
<evidence type="ECO:0000313" key="3">
    <source>
        <dbReference type="Proteomes" id="UP000824596"/>
    </source>
</evidence>
<comment type="caution">
    <text evidence="2">The sequence shown here is derived from an EMBL/GenBank/DDBJ whole genome shotgun (WGS) entry which is preliminary data.</text>
</comment>
<organism evidence="2 3">
    <name type="scientific">Hirsutella rhossiliensis</name>
    <dbReference type="NCBI Taxonomy" id="111463"/>
    <lineage>
        <taxon>Eukaryota</taxon>
        <taxon>Fungi</taxon>
        <taxon>Dikarya</taxon>
        <taxon>Ascomycota</taxon>
        <taxon>Pezizomycotina</taxon>
        <taxon>Sordariomycetes</taxon>
        <taxon>Hypocreomycetidae</taxon>
        <taxon>Hypocreales</taxon>
        <taxon>Ophiocordycipitaceae</taxon>
        <taxon>Hirsutella</taxon>
    </lineage>
</organism>
<protein>
    <submittedName>
        <fullName evidence="2">Uncharacterized protein</fullName>
    </submittedName>
</protein>
<feature type="compositionally biased region" description="Pro residues" evidence="1">
    <location>
        <begin position="1"/>
        <end position="11"/>
    </location>
</feature>
<dbReference type="EMBL" id="JAIZPD010000001">
    <property type="protein sequence ID" value="KAH0967693.1"/>
    <property type="molecule type" value="Genomic_DNA"/>
</dbReference>